<dbReference type="Proteomes" id="UP000028531">
    <property type="component" value="Unassembled WGS sequence"/>
</dbReference>
<dbReference type="InterPro" id="IPR001451">
    <property type="entry name" value="Hexapep"/>
</dbReference>
<evidence type="ECO:0000313" key="5">
    <source>
        <dbReference type="EMBL" id="KEZ92416.1"/>
    </source>
</evidence>
<protein>
    <submittedName>
        <fullName evidence="5">Acyl transferase</fullName>
    </submittedName>
    <submittedName>
        <fullName evidence="6">Colanic acid biosynthesis acetyltransferase WcaF</fullName>
    </submittedName>
</protein>
<evidence type="ECO:0000256" key="3">
    <source>
        <dbReference type="ARBA" id="ARBA00022737"/>
    </source>
</evidence>
<dbReference type="EMBL" id="PVNA01000001">
    <property type="protein sequence ID" value="PRX15252.1"/>
    <property type="molecule type" value="Genomic_DNA"/>
</dbReference>
<dbReference type="Gene3D" id="2.160.10.10">
    <property type="entry name" value="Hexapeptide repeat proteins"/>
    <property type="match status" value="1"/>
</dbReference>
<dbReference type="SUPFAM" id="SSF51161">
    <property type="entry name" value="Trimeric LpxA-like enzymes"/>
    <property type="match status" value="1"/>
</dbReference>
<proteinExistence type="inferred from homology"/>
<keyword evidence="8" id="KW-1185">Reference proteome</keyword>
<dbReference type="GO" id="GO:0005829">
    <property type="term" value="C:cytosol"/>
    <property type="evidence" value="ECO:0007669"/>
    <property type="project" value="TreeGrafter"/>
</dbReference>
<reference evidence="5 7" key="1">
    <citation type="submission" date="2014-07" db="EMBL/GenBank/DDBJ databases">
        <title>Draft genome sequence of Nonlabens ulvanivorans, an ulvan degrading bacterium.</title>
        <authorList>
            <person name="Kopel M."/>
            <person name="Helbert W."/>
            <person name="Henrissat B."/>
            <person name="Doniger T."/>
            <person name="Banin E."/>
        </authorList>
    </citation>
    <scope>NUCLEOTIDE SEQUENCE [LARGE SCALE GENOMIC DNA]</scope>
    <source>
        <strain evidence="5 7">PLR</strain>
    </source>
</reference>
<reference evidence="6 8" key="2">
    <citation type="submission" date="2018-03" db="EMBL/GenBank/DDBJ databases">
        <title>Genomic Encyclopedia of Archaeal and Bacterial Type Strains, Phase II (KMG-II): from individual species to whole genera.</title>
        <authorList>
            <person name="Goeker M."/>
        </authorList>
    </citation>
    <scope>NUCLEOTIDE SEQUENCE [LARGE SCALE GENOMIC DNA]</scope>
    <source>
        <strain evidence="6 8">DSM 22727</strain>
    </source>
</reference>
<dbReference type="OrthoDB" id="9814490at2"/>
<dbReference type="PROSITE" id="PS00101">
    <property type="entry name" value="HEXAPEP_TRANSFERASES"/>
    <property type="match status" value="1"/>
</dbReference>
<dbReference type="CDD" id="cd05825">
    <property type="entry name" value="LbH_wcaF_like"/>
    <property type="match status" value="1"/>
</dbReference>
<sequence>MKNYQQLDQFELPPNFRGRGAVTVQLWWLVQSTLFAWSPQFMYGWRRFLLRSFGAQIGKKVIVRPTVRTQFPWKVFIGDYSWIGDDVVLYSLGEIKIGNHVVISQKSYICTGTHDPQAVYFDIYGHKITIEDQCWIATDVYVAPGITIGRGTLVGARSSVFKNLPAGKICLGSPAQVIKDR</sequence>
<dbReference type="EMBL" id="JPJI01000032">
    <property type="protein sequence ID" value="KEZ92416.1"/>
    <property type="molecule type" value="Genomic_DNA"/>
</dbReference>
<evidence type="ECO:0000256" key="4">
    <source>
        <dbReference type="ARBA" id="ARBA00023315"/>
    </source>
</evidence>
<dbReference type="PANTHER" id="PTHR23416">
    <property type="entry name" value="SIALIC ACID SYNTHASE-RELATED"/>
    <property type="match status" value="1"/>
</dbReference>
<evidence type="ECO:0000313" key="8">
    <source>
        <dbReference type="Proteomes" id="UP000239997"/>
    </source>
</evidence>
<evidence type="ECO:0000313" key="7">
    <source>
        <dbReference type="Proteomes" id="UP000028531"/>
    </source>
</evidence>
<dbReference type="InterPro" id="IPR018357">
    <property type="entry name" value="Hexapep_transf_CS"/>
</dbReference>
<dbReference type="AlphaFoldDB" id="A0A084JTY2"/>
<name>A0A084JTY2_NONUL</name>
<accession>A0A084JTY2</accession>
<comment type="similarity">
    <text evidence="1">Belongs to the transferase hexapeptide repeat family.</text>
</comment>
<gene>
    <name evidence="5" type="ORF">IL45_09700</name>
    <name evidence="6" type="ORF">LY02_00467</name>
</gene>
<dbReference type="NCBIfam" id="NF007797">
    <property type="entry name" value="PRK10502.1"/>
    <property type="match status" value="1"/>
</dbReference>
<dbReference type="InterPro" id="IPR051159">
    <property type="entry name" value="Hexapeptide_acetyltransf"/>
</dbReference>
<comment type="caution">
    <text evidence="5">The sequence shown here is derived from an EMBL/GenBank/DDBJ whole genome shotgun (WGS) entry which is preliminary data.</text>
</comment>
<keyword evidence="3" id="KW-0677">Repeat</keyword>
<dbReference type="InterPro" id="IPR011004">
    <property type="entry name" value="Trimer_LpxA-like_sf"/>
</dbReference>
<dbReference type="RefSeq" id="WP_036583217.1">
    <property type="nucleotide sequence ID" value="NZ_JPJI01000032.1"/>
</dbReference>
<organism evidence="5 7">
    <name type="scientific">Nonlabens ulvanivorans</name>
    <name type="common">Persicivirga ulvanivorans</name>
    <dbReference type="NCBI Taxonomy" id="906888"/>
    <lineage>
        <taxon>Bacteria</taxon>
        <taxon>Pseudomonadati</taxon>
        <taxon>Bacteroidota</taxon>
        <taxon>Flavobacteriia</taxon>
        <taxon>Flavobacteriales</taxon>
        <taxon>Flavobacteriaceae</taxon>
        <taxon>Nonlabens</taxon>
    </lineage>
</organism>
<evidence type="ECO:0000256" key="2">
    <source>
        <dbReference type="ARBA" id="ARBA00022679"/>
    </source>
</evidence>
<keyword evidence="4" id="KW-0012">Acyltransferase</keyword>
<dbReference type="Pfam" id="PF00132">
    <property type="entry name" value="Hexapep"/>
    <property type="match status" value="1"/>
</dbReference>
<evidence type="ECO:0000313" key="6">
    <source>
        <dbReference type="EMBL" id="PRX15252.1"/>
    </source>
</evidence>
<dbReference type="Proteomes" id="UP000239997">
    <property type="component" value="Unassembled WGS sequence"/>
</dbReference>
<keyword evidence="2 5" id="KW-0808">Transferase</keyword>
<dbReference type="PANTHER" id="PTHR23416:SF23">
    <property type="entry name" value="ACETYLTRANSFERASE C18B11.09C-RELATED"/>
    <property type="match status" value="1"/>
</dbReference>
<evidence type="ECO:0000256" key="1">
    <source>
        <dbReference type="ARBA" id="ARBA00007274"/>
    </source>
</evidence>
<dbReference type="GO" id="GO:0008374">
    <property type="term" value="F:O-acyltransferase activity"/>
    <property type="evidence" value="ECO:0007669"/>
    <property type="project" value="TreeGrafter"/>
</dbReference>